<dbReference type="RefSeq" id="WP_119511741.1">
    <property type="nucleotide sequence ID" value="NZ_QXFK01000009.1"/>
</dbReference>
<proteinExistence type="predicted"/>
<accession>A0A418NL54</accession>
<reference evidence="5 6" key="1">
    <citation type="submission" date="2018-08" db="EMBL/GenBank/DDBJ databases">
        <title>Altererythrobacter sp.Ery1 and Ery12, the genome sequencing of novel strains in genus Alterythrobacter.</title>
        <authorList>
            <person name="Cheng H."/>
            <person name="Wu Y.-H."/>
            <person name="Fang C."/>
            <person name="Xu X.-W."/>
        </authorList>
    </citation>
    <scope>NUCLEOTIDE SEQUENCE [LARGE SCALE GENOMIC DNA]</scope>
    <source>
        <strain evidence="5 6">Ery1</strain>
    </source>
</reference>
<evidence type="ECO:0000313" key="5">
    <source>
        <dbReference type="EMBL" id="RIV80544.1"/>
    </source>
</evidence>
<name>A0A418NL54_9SPHN</name>
<keyword evidence="2 5" id="KW-0238">DNA-binding</keyword>
<dbReference type="Gene3D" id="1.10.1660.10">
    <property type="match status" value="1"/>
</dbReference>
<dbReference type="PRINTS" id="PR00040">
    <property type="entry name" value="HTHMERR"/>
</dbReference>
<dbReference type="InterPro" id="IPR009061">
    <property type="entry name" value="DNA-bd_dom_put_sf"/>
</dbReference>
<dbReference type="PROSITE" id="PS50937">
    <property type="entry name" value="HTH_MERR_2"/>
    <property type="match status" value="1"/>
</dbReference>
<protein>
    <submittedName>
        <fullName evidence="5">MerR family DNA-binding transcriptional regulator</fullName>
    </submittedName>
</protein>
<evidence type="ECO:0000256" key="2">
    <source>
        <dbReference type="ARBA" id="ARBA00023125"/>
    </source>
</evidence>
<dbReference type="SUPFAM" id="SSF46955">
    <property type="entry name" value="Putative DNA-binding domain"/>
    <property type="match status" value="1"/>
</dbReference>
<dbReference type="Proteomes" id="UP000285092">
    <property type="component" value="Unassembled WGS sequence"/>
</dbReference>
<dbReference type="EMBL" id="QXFK01000009">
    <property type="protein sequence ID" value="RIV80544.1"/>
    <property type="molecule type" value="Genomic_DNA"/>
</dbReference>
<dbReference type="InterPro" id="IPR015358">
    <property type="entry name" value="Tscrpt_reg_MerR_DNA-bd"/>
</dbReference>
<feature type="domain" description="HTH merR-type" evidence="4">
    <location>
        <begin position="4"/>
        <end position="73"/>
    </location>
</feature>
<dbReference type="GO" id="GO:0003677">
    <property type="term" value="F:DNA binding"/>
    <property type="evidence" value="ECO:0007669"/>
    <property type="project" value="UniProtKB-KW"/>
</dbReference>
<dbReference type="InterPro" id="IPR000551">
    <property type="entry name" value="MerR-type_HTH_dom"/>
</dbReference>
<dbReference type="PANTHER" id="PTHR30204">
    <property type="entry name" value="REDOX-CYCLING DRUG-SENSING TRANSCRIPTIONAL ACTIVATOR SOXR"/>
    <property type="match status" value="1"/>
</dbReference>
<dbReference type="GO" id="GO:0003700">
    <property type="term" value="F:DNA-binding transcription factor activity"/>
    <property type="evidence" value="ECO:0007669"/>
    <property type="project" value="InterPro"/>
</dbReference>
<dbReference type="PROSITE" id="PS00552">
    <property type="entry name" value="HTH_MERR_1"/>
    <property type="match status" value="1"/>
</dbReference>
<evidence type="ECO:0000256" key="1">
    <source>
        <dbReference type="ARBA" id="ARBA00023015"/>
    </source>
</evidence>
<evidence type="ECO:0000313" key="6">
    <source>
        <dbReference type="Proteomes" id="UP000285092"/>
    </source>
</evidence>
<dbReference type="OrthoDB" id="9802944at2"/>
<gene>
    <name evidence="5" type="ORF">D2V04_02240</name>
</gene>
<keyword evidence="1" id="KW-0805">Transcription regulation</keyword>
<organism evidence="5 6">
    <name type="scientific">Pelagerythrobacter aerophilus</name>
    <dbReference type="NCBI Taxonomy" id="2306995"/>
    <lineage>
        <taxon>Bacteria</taxon>
        <taxon>Pseudomonadati</taxon>
        <taxon>Pseudomonadota</taxon>
        <taxon>Alphaproteobacteria</taxon>
        <taxon>Sphingomonadales</taxon>
        <taxon>Erythrobacteraceae</taxon>
        <taxon>Pelagerythrobacter</taxon>
    </lineage>
</organism>
<evidence type="ECO:0000256" key="3">
    <source>
        <dbReference type="ARBA" id="ARBA00023163"/>
    </source>
</evidence>
<keyword evidence="6" id="KW-1185">Reference proteome</keyword>
<dbReference type="InterPro" id="IPR047057">
    <property type="entry name" value="MerR_fam"/>
</dbReference>
<sequence length="152" mass="16603">MSQLHTIGEAAADSGVSAKMIRHYEKIGLIGAAERTEAGYRLYGPAEIHTLRFIRRARNLGFSVDDIGELLGLWHDEKRASKDVREVAAGHLGALRAKAAEILSMIDALEHLIAGCTNDNRPDCPILKDLSNDANPALAKEVGHKFGYQRVC</sequence>
<evidence type="ECO:0000259" key="4">
    <source>
        <dbReference type="PROSITE" id="PS50937"/>
    </source>
</evidence>
<dbReference type="SMART" id="SM00422">
    <property type="entry name" value="HTH_MERR"/>
    <property type="match status" value="1"/>
</dbReference>
<dbReference type="Pfam" id="PF09278">
    <property type="entry name" value="MerR-DNA-bind"/>
    <property type="match status" value="1"/>
</dbReference>
<comment type="caution">
    <text evidence="5">The sequence shown here is derived from an EMBL/GenBank/DDBJ whole genome shotgun (WGS) entry which is preliminary data.</text>
</comment>
<dbReference type="AlphaFoldDB" id="A0A418NL54"/>
<keyword evidence="3" id="KW-0804">Transcription</keyword>
<dbReference type="Pfam" id="PF00376">
    <property type="entry name" value="MerR"/>
    <property type="match status" value="1"/>
</dbReference>
<dbReference type="PANTHER" id="PTHR30204:SF94">
    <property type="entry name" value="HEAVY METAL-DEPENDENT TRANSCRIPTIONAL REGULATOR HI_0293-RELATED"/>
    <property type="match status" value="1"/>
</dbReference>